<gene>
    <name evidence="10" type="ORF">AA106556_0526</name>
</gene>
<dbReference type="Gene3D" id="3.30.60.20">
    <property type="match status" value="1"/>
</dbReference>
<evidence type="ECO:0000256" key="5">
    <source>
        <dbReference type="ARBA" id="ARBA00022741"/>
    </source>
</evidence>
<dbReference type="EMBL" id="BAQB01000005">
    <property type="protein sequence ID" value="GBR44743.1"/>
    <property type="molecule type" value="Genomic_DNA"/>
</dbReference>
<evidence type="ECO:0000256" key="4">
    <source>
        <dbReference type="ARBA" id="ARBA00022679"/>
    </source>
</evidence>
<dbReference type="PANTHER" id="PTHR11441">
    <property type="entry name" value="THYMIDINE KINASE"/>
    <property type="match status" value="1"/>
</dbReference>
<comment type="similarity">
    <text evidence="1 9">Belongs to the thymidine kinase family.</text>
</comment>
<accession>A0ABQ0QH76</accession>
<reference evidence="10" key="1">
    <citation type="submission" date="2013-04" db="EMBL/GenBank/DDBJ databases">
        <title>The genome sequencing project of 58 acetic acid bacteria.</title>
        <authorList>
            <person name="Okamoto-Kainuma A."/>
            <person name="Ishikawa M."/>
            <person name="Umino S."/>
            <person name="Koizumi Y."/>
            <person name="Shiwa Y."/>
            <person name="Yoshikawa H."/>
            <person name="Matsutani M."/>
            <person name="Matsushita K."/>
        </authorList>
    </citation>
    <scope>NUCLEOTIDE SEQUENCE</scope>
    <source>
        <strain evidence="10">NBRC 106556</strain>
    </source>
</reference>
<dbReference type="InterPro" id="IPR001267">
    <property type="entry name" value="Thymidine_kinase"/>
</dbReference>
<evidence type="ECO:0000256" key="6">
    <source>
        <dbReference type="ARBA" id="ARBA00022777"/>
    </source>
</evidence>
<evidence type="ECO:0000256" key="1">
    <source>
        <dbReference type="ARBA" id="ARBA00007587"/>
    </source>
</evidence>
<keyword evidence="4 8" id="KW-0808">Transferase</keyword>
<evidence type="ECO:0000313" key="11">
    <source>
        <dbReference type="Proteomes" id="UP001062443"/>
    </source>
</evidence>
<dbReference type="GO" id="GO:0016301">
    <property type="term" value="F:kinase activity"/>
    <property type="evidence" value="ECO:0007669"/>
    <property type="project" value="UniProtKB-KW"/>
</dbReference>
<dbReference type="Proteomes" id="UP001062443">
    <property type="component" value="Unassembled WGS sequence"/>
</dbReference>
<dbReference type="Pfam" id="PF00265">
    <property type="entry name" value="TK"/>
    <property type="match status" value="1"/>
</dbReference>
<keyword evidence="7 8" id="KW-0067">ATP-binding</keyword>
<comment type="caution">
    <text evidence="10">The sequence shown here is derived from an EMBL/GenBank/DDBJ whole genome shotgun (WGS) entry which is preliminary data.</text>
</comment>
<evidence type="ECO:0000256" key="9">
    <source>
        <dbReference type="RuleBase" id="RU004165"/>
    </source>
</evidence>
<evidence type="ECO:0000256" key="8">
    <source>
        <dbReference type="RuleBase" id="RU000544"/>
    </source>
</evidence>
<dbReference type="Gene3D" id="3.40.50.300">
    <property type="entry name" value="P-loop containing nucleotide triphosphate hydrolases"/>
    <property type="match status" value="1"/>
</dbReference>
<dbReference type="SUPFAM" id="SSF52540">
    <property type="entry name" value="P-loop containing nucleoside triphosphate hydrolases"/>
    <property type="match status" value="1"/>
</dbReference>
<keyword evidence="3 8" id="KW-0237">DNA synthesis</keyword>
<protein>
    <recommendedName>
        <fullName evidence="2 8">Thymidine kinase</fullName>
        <ecNumber evidence="2 8">2.7.1.21</ecNumber>
    </recommendedName>
</protein>
<dbReference type="EC" id="2.7.1.21" evidence="2 8"/>
<name>A0ABQ0QH76_9PROT</name>
<evidence type="ECO:0000313" key="10">
    <source>
        <dbReference type="EMBL" id="GBR44743.1"/>
    </source>
</evidence>
<dbReference type="PANTHER" id="PTHR11441:SF0">
    <property type="entry name" value="THYMIDINE KINASE, CYTOSOLIC"/>
    <property type="match status" value="1"/>
</dbReference>
<keyword evidence="6 8" id="KW-0418">Kinase</keyword>
<dbReference type="SUPFAM" id="SSF57716">
    <property type="entry name" value="Glucocorticoid receptor-like (DNA-binding domain)"/>
    <property type="match status" value="1"/>
</dbReference>
<comment type="catalytic activity">
    <reaction evidence="8">
        <text>thymidine + ATP = dTMP + ADP + H(+)</text>
        <dbReference type="Rhea" id="RHEA:19129"/>
        <dbReference type="ChEBI" id="CHEBI:15378"/>
        <dbReference type="ChEBI" id="CHEBI:17748"/>
        <dbReference type="ChEBI" id="CHEBI:30616"/>
        <dbReference type="ChEBI" id="CHEBI:63528"/>
        <dbReference type="ChEBI" id="CHEBI:456216"/>
        <dbReference type="EC" id="2.7.1.21"/>
    </reaction>
</comment>
<sequence length="190" mass="20703">MGREKGMLMCRSGRLVLYVGPMFSGKSAHLIAAAHAAPCPLEKVLVLKPAFDTRSGAEIASRNGLSLAARSVASWPQDIEEYEAIVLDEAQFMVSPHYEGDIVEELLAARACGMTVIVGGLNTDYRKEDFPIVAALAKHADEVHALAAWCHICGDTARWTAKIRDTGQLLETGDSELYQALCEAHWHLPE</sequence>
<keyword evidence="5 8" id="KW-0547">Nucleotide-binding</keyword>
<organism evidence="10 11">
    <name type="scientific">Neokomagataea tanensis NBRC 106556</name>
    <dbReference type="NCBI Taxonomy" id="1223519"/>
    <lineage>
        <taxon>Bacteria</taxon>
        <taxon>Pseudomonadati</taxon>
        <taxon>Pseudomonadota</taxon>
        <taxon>Alphaproteobacteria</taxon>
        <taxon>Acetobacterales</taxon>
        <taxon>Acetobacteraceae</taxon>
        <taxon>Neokomagataea</taxon>
    </lineage>
</organism>
<proteinExistence type="inferred from homology"/>
<evidence type="ECO:0000256" key="2">
    <source>
        <dbReference type="ARBA" id="ARBA00012118"/>
    </source>
</evidence>
<keyword evidence="11" id="KW-1185">Reference proteome</keyword>
<dbReference type="InterPro" id="IPR027417">
    <property type="entry name" value="P-loop_NTPase"/>
</dbReference>
<dbReference type="PIRSF" id="PIRSF035805">
    <property type="entry name" value="TK_cell"/>
    <property type="match status" value="1"/>
</dbReference>
<evidence type="ECO:0000256" key="7">
    <source>
        <dbReference type="ARBA" id="ARBA00022840"/>
    </source>
</evidence>
<evidence type="ECO:0000256" key="3">
    <source>
        <dbReference type="ARBA" id="ARBA00022634"/>
    </source>
</evidence>